<keyword evidence="1" id="KW-0812">Transmembrane</keyword>
<keyword evidence="1" id="KW-1133">Transmembrane helix</keyword>
<accession>A0A0K6S8C4</accession>
<dbReference type="AlphaFoldDB" id="A0A0K6S8C4"/>
<protein>
    <submittedName>
        <fullName evidence="2">Uncharacterized protein</fullName>
    </submittedName>
</protein>
<sequence length="145" mass="14810">MLGSIGVQSLLVLGLFLGFPILMLGIHWDNFKSGIGYGIIALLVFLGGVEVHMVTVKWAIVKKAREKARRLRDGTAASADLVAGAEGGESLACDEGGSLAEGGLSAQGEGGLVTPVRGVHGGSGTRVVEAAGVDARRLLSKESGK</sequence>
<feature type="transmembrane region" description="Helical" evidence="1">
    <location>
        <begin position="7"/>
        <end position="28"/>
    </location>
</feature>
<keyword evidence="1" id="KW-0472">Membrane</keyword>
<gene>
    <name evidence="2" type="ORF">Cvel_25244.t2</name>
</gene>
<organism evidence="2">
    <name type="scientific">Chromera velia CCMP2878</name>
    <dbReference type="NCBI Taxonomy" id="1169474"/>
    <lineage>
        <taxon>Eukaryota</taxon>
        <taxon>Sar</taxon>
        <taxon>Alveolata</taxon>
        <taxon>Colpodellida</taxon>
        <taxon>Chromeraceae</taxon>
        <taxon>Chromera</taxon>
    </lineage>
</organism>
<name>A0A0K6S8C4_9ALVE</name>
<evidence type="ECO:0000256" key="1">
    <source>
        <dbReference type="SAM" id="Phobius"/>
    </source>
</evidence>
<proteinExistence type="predicted"/>
<dbReference type="VEuPathDB" id="CryptoDB:Cvel_25244"/>
<evidence type="ECO:0000313" key="2">
    <source>
        <dbReference type="EMBL" id="CUC09912.1"/>
    </source>
</evidence>
<feature type="transmembrane region" description="Helical" evidence="1">
    <location>
        <begin position="34"/>
        <end position="60"/>
    </location>
</feature>
<reference evidence="2" key="1">
    <citation type="submission" date="2014-11" db="EMBL/GenBank/DDBJ databases">
        <title>Molecular phylogeny of cliff fern family Woodsiaceae with morphological implications.</title>
        <authorList>
            <person name="Shao Y.-Z."/>
            <person name="Wei R."/>
            <person name="Zhang X.-C."/>
        </authorList>
    </citation>
    <scope>NUCLEOTIDE SEQUENCE</scope>
</reference>
<dbReference type="EMBL" id="CDMZ01002020">
    <property type="protein sequence ID" value="CUC09912.1"/>
    <property type="molecule type" value="Genomic_DNA"/>
</dbReference>